<dbReference type="Pfam" id="PF00982">
    <property type="entry name" value="Glyco_transf_20"/>
    <property type="match status" value="2"/>
</dbReference>
<evidence type="ECO:0000256" key="1">
    <source>
        <dbReference type="ARBA" id="ARBA00008799"/>
    </source>
</evidence>
<evidence type="ECO:0000313" key="2">
    <source>
        <dbReference type="EMBL" id="QND61573.1"/>
    </source>
</evidence>
<keyword evidence="2" id="KW-0614">Plasmid</keyword>
<dbReference type="SUPFAM" id="SSF53756">
    <property type="entry name" value="UDP-Glycosyltransferase/glycogen phosphorylase"/>
    <property type="match status" value="1"/>
</dbReference>
<dbReference type="PANTHER" id="PTHR10788:SF106">
    <property type="entry name" value="BCDNA.GH08860"/>
    <property type="match status" value="1"/>
</dbReference>
<accession>A0A7G6T491</accession>
<protein>
    <submittedName>
        <fullName evidence="2">Trehalose-6-phosphate synthase</fullName>
    </submittedName>
</protein>
<dbReference type="GO" id="GO:0003825">
    <property type="term" value="F:alpha,alpha-trehalose-phosphate synthase (UDP-forming) activity"/>
    <property type="evidence" value="ECO:0007669"/>
    <property type="project" value="TreeGrafter"/>
</dbReference>
<dbReference type="CDD" id="cd03788">
    <property type="entry name" value="GT20_TPS"/>
    <property type="match status" value="1"/>
</dbReference>
<proteinExistence type="inferred from homology"/>
<dbReference type="InterPro" id="IPR001830">
    <property type="entry name" value="Glyco_trans_20"/>
</dbReference>
<gene>
    <name evidence="2" type="ORF">HB778_35260</name>
</gene>
<dbReference type="Gene3D" id="3.40.50.2000">
    <property type="entry name" value="Glycogen Phosphorylase B"/>
    <property type="match status" value="3"/>
</dbReference>
<name>A0A7G6T491_9HYPH</name>
<dbReference type="Proteomes" id="UP000515465">
    <property type="component" value="Plasmid p_2"/>
</dbReference>
<comment type="similarity">
    <text evidence="1">Belongs to the glycosyltransferase 20 family.</text>
</comment>
<organism evidence="2 3">
    <name type="scientific">Mesorhizobium huakuii</name>
    <dbReference type="NCBI Taxonomy" id="28104"/>
    <lineage>
        <taxon>Bacteria</taxon>
        <taxon>Pseudomonadati</taxon>
        <taxon>Pseudomonadota</taxon>
        <taxon>Alphaproteobacteria</taxon>
        <taxon>Hyphomicrobiales</taxon>
        <taxon>Phyllobacteriaceae</taxon>
        <taxon>Mesorhizobium</taxon>
    </lineage>
</organism>
<dbReference type="EMBL" id="CP050297">
    <property type="protein sequence ID" value="QND61573.1"/>
    <property type="molecule type" value="Genomic_DNA"/>
</dbReference>
<dbReference type="GO" id="GO:0005992">
    <property type="term" value="P:trehalose biosynthetic process"/>
    <property type="evidence" value="ECO:0007669"/>
    <property type="project" value="InterPro"/>
</dbReference>
<sequence length="451" mass="50742">MKNIISVGGDGGGDRRLVIVSNRVALPDEQGSLPPGGMAIALNAALKRQGGLWMGWSGKVNAEKNQMLTVQEAANGITYALADLSQKDLDEYYYGFANRVLWPVFHSRVDLAEYNDARKSGYYRVNRLFAESLMPLRREDDVIWVQDYHLIPLGKELRERGCRNRIGFFLHIPWPPADILATVPVCESLLEALSFYDLVGFQTDDDLNNFAECLRRQGVGRLMKDRSCLIQGREFRCGVFPIGIDTAEFESLAEQATRDGDLQEVYKRTAGYDLAIGVDRLDYSKGIDQRIVAFRHFLDRNSHRIRKTLLLQITPKSRGKFRPIWRCKSNRSHGPLELAGLYRMARVGLVTPLRDGMNLVAKEYVAAQDPRNPGVLVLSQFAGAAGELEGAVRVNPYDREAVAASTETAFRMSLQERKERWNAMKISLIGHDVYRWCDGFLAKLAAADLPV</sequence>
<geneLocation type="plasmid" evidence="2 3">
    <name>p_2</name>
</geneLocation>
<evidence type="ECO:0000313" key="3">
    <source>
        <dbReference type="Proteomes" id="UP000515465"/>
    </source>
</evidence>
<reference evidence="3" key="1">
    <citation type="journal article" date="2020" name="Mol. Plant Microbe">
        <title>Rhizobial microsymbionts of the narrowly endemic Oxytropis species growing in Kamchatka are characterized by significant genetic diversity and possess a set of genes that are associated with T3SS and T6SS secretion systems and can affect the development of symbiosis.</title>
        <authorList>
            <person name="Safronova V."/>
            <person name="Guro P."/>
            <person name="Sazanova A."/>
            <person name="Kuznetsova I."/>
            <person name="Belimov A."/>
            <person name="Yakubov V."/>
            <person name="Chirak E."/>
            <person name="Afonin A."/>
            <person name="Gogolev Y."/>
            <person name="Andronov E."/>
            <person name="Tikhonovich I."/>
        </authorList>
    </citation>
    <scope>NUCLEOTIDE SEQUENCE [LARGE SCALE GENOMIC DNA]</scope>
    <source>
        <strain evidence="3">583</strain>
        <plasmid evidence="3">p_2</plasmid>
    </source>
</reference>
<dbReference type="RefSeq" id="WP_183465462.1">
    <property type="nucleotide sequence ID" value="NZ_CP050297.1"/>
</dbReference>
<dbReference type="AlphaFoldDB" id="A0A7G6T491"/>
<dbReference type="PANTHER" id="PTHR10788">
    <property type="entry name" value="TREHALOSE-6-PHOSPHATE SYNTHASE"/>
    <property type="match status" value="1"/>
</dbReference>